<dbReference type="Proteomes" id="UP000095492">
    <property type="component" value="Unassembled WGS sequence"/>
</dbReference>
<name>A0A173USP3_EUBRA</name>
<evidence type="ECO:0000313" key="2">
    <source>
        <dbReference type="EMBL" id="CUN18072.1"/>
    </source>
</evidence>
<gene>
    <name evidence="2" type="ORF">ERS852448_02247</name>
</gene>
<evidence type="ECO:0000313" key="3">
    <source>
        <dbReference type="Proteomes" id="UP000095492"/>
    </source>
</evidence>
<reference evidence="2 3" key="1">
    <citation type="submission" date="2015-09" db="EMBL/GenBank/DDBJ databases">
        <authorList>
            <consortium name="Pathogen Informatics"/>
        </authorList>
    </citation>
    <scope>NUCLEOTIDE SEQUENCE [LARGE SCALE GENOMIC DNA]</scope>
    <source>
        <strain evidence="2 3">2789STDY5608891</strain>
    </source>
</reference>
<dbReference type="EMBL" id="CYYA01000016">
    <property type="protein sequence ID" value="CUN18072.1"/>
    <property type="molecule type" value="Genomic_DNA"/>
</dbReference>
<accession>A0A173USP3</accession>
<dbReference type="AlphaFoldDB" id="A0A173USP3"/>
<proteinExistence type="predicted"/>
<feature type="transmembrane region" description="Helical" evidence="1">
    <location>
        <begin position="82"/>
        <end position="102"/>
    </location>
</feature>
<evidence type="ECO:0000256" key="1">
    <source>
        <dbReference type="SAM" id="Phobius"/>
    </source>
</evidence>
<dbReference type="GeneID" id="97391977"/>
<keyword evidence="1" id="KW-0812">Transmembrane</keyword>
<feature type="transmembrane region" description="Helical" evidence="1">
    <location>
        <begin position="51"/>
        <end position="70"/>
    </location>
</feature>
<sequence>MEWTFSEKLKRICNVLSVAYIVIGCAFYSWVMDVRDAYPVQGYFVDGVLSSIPYIIAAVVIFIFVFKYCVTNPKVFKVCNIASLFAAASGHIALVVQFVYYLDIIKTYQG</sequence>
<dbReference type="RefSeq" id="WP_022035318.1">
    <property type="nucleotide sequence ID" value="NZ_CP173382.1"/>
</dbReference>
<organism evidence="2 3">
    <name type="scientific">Eubacterium ramulus</name>
    <dbReference type="NCBI Taxonomy" id="39490"/>
    <lineage>
        <taxon>Bacteria</taxon>
        <taxon>Bacillati</taxon>
        <taxon>Bacillota</taxon>
        <taxon>Clostridia</taxon>
        <taxon>Eubacteriales</taxon>
        <taxon>Eubacteriaceae</taxon>
        <taxon>Eubacterium</taxon>
    </lineage>
</organism>
<keyword evidence="1" id="KW-1133">Transmembrane helix</keyword>
<keyword evidence="1" id="KW-0472">Membrane</keyword>
<protein>
    <submittedName>
        <fullName evidence="2">Uncharacterized protein</fullName>
    </submittedName>
</protein>
<feature type="transmembrane region" description="Helical" evidence="1">
    <location>
        <begin position="12"/>
        <end position="31"/>
    </location>
</feature>
<dbReference type="STRING" id="39490.ERS852448_02247"/>